<keyword evidence="3" id="KW-1185">Reference proteome</keyword>
<comment type="caution">
    <text evidence="2">The sequence shown here is derived from an EMBL/GenBank/DDBJ whole genome shotgun (WGS) entry which is preliminary data.</text>
</comment>
<evidence type="ECO:0000313" key="2">
    <source>
        <dbReference type="EMBL" id="TVU50003.1"/>
    </source>
</evidence>
<dbReference type="AlphaFoldDB" id="A0A5J9WPD7"/>
<evidence type="ECO:0000256" key="1">
    <source>
        <dbReference type="SAM" id="MobiDB-lite"/>
    </source>
</evidence>
<feature type="non-terminal residue" evidence="2">
    <location>
        <position position="1"/>
    </location>
</feature>
<gene>
    <name evidence="2" type="ORF">EJB05_01352</name>
</gene>
<sequence length="344" mass="37640">MKAAATATVLRQWLRRRGKAAGIAPCRGDVRRSTRRVSAAGRGEVGNADCISATGRGDSDGDRWMAMAARARVRAAGDDAKLVRLEQEVTRRCGVARLQGGVAMVLSGGEEVRCPGDVSNVPQRGSRGQVLFFSSAAEGDFSDSLPRRAPCPSRSQPGIARGRPRDVVWEGSGMRWRRLLPPGKQGEEGPTELNMNFALFSFQQADVILLSRVPGLRTVQLCISFMQWQIISGMLESKMHAGLKLPAVISFARIRGAPQRLMELATSSVASWQVPEDSLVAEPASFLLPLISFHDVELLKKNDGRMCDSRGMIMTGICAFRPSEENNEKKDKIYSFSFFLAKQD</sequence>
<accession>A0A5J9WPD7</accession>
<reference evidence="2 3" key="1">
    <citation type="journal article" date="2019" name="Sci. Rep.">
        <title>A high-quality genome of Eragrostis curvula grass provides insights into Poaceae evolution and supports new strategies to enhance forage quality.</title>
        <authorList>
            <person name="Carballo J."/>
            <person name="Santos B.A.C.M."/>
            <person name="Zappacosta D."/>
            <person name="Garbus I."/>
            <person name="Selva J.P."/>
            <person name="Gallo C.A."/>
            <person name="Diaz A."/>
            <person name="Albertini E."/>
            <person name="Caccamo M."/>
            <person name="Echenique V."/>
        </authorList>
    </citation>
    <scope>NUCLEOTIDE SEQUENCE [LARGE SCALE GENOMIC DNA]</scope>
    <source>
        <strain evidence="3">cv. Victoria</strain>
        <tissue evidence="2">Leaf</tissue>
    </source>
</reference>
<evidence type="ECO:0000313" key="3">
    <source>
        <dbReference type="Proteomes" id="UP000324897"/>
    </source>
</evidence>
<proteinExistence type="predicted"/>
<dbReference type="EMBL" id="RWGY01000002">
    <property type="protein sequence ID" value="TVU50003.1"/>
    <property type="molecule type" value="Genomic_DNA"/>
</dbReference>
<feature type="region of interest" description="Disordered" evidence="1">
    <location>
        <begin position="143"/>
        <end position="163"/>
    </location>
</feature>
<organism evidence="2 3">
    <name type="scientific">Eragrostis curvula</name>
    <name type="common">weeping love grass</name>
    <dbReference type="NCBI Taxonomy" id="38414"/>
    <lineage>
        <taxon>Eukaryota</taxon>
        <taxon>Viridiplantae</taxon>
        <taxon>Streptophyta</taxon>
        <taxon>Embryophyta</taxon>
        <taxon>Tracheophyta</taxon>
        <taxon>Spermatophyta</taxon>
        <taxon>Magnoliopsida</taxon>
        <taxon>Liliopsida</taxon>
        <taxon>Poales</taxon>
        <taxon>Poaceae</taxon>
        <taxon>PACMAD clade</taxon>
        <taxon>Chloridoideae</taxon>
        <taxon>Eragrostideae</taxon>
        <taxon>Eragrostidinae</taxon>
        <taxon>Eragrostis</taxon>
    </lineage>
</organism>
<name>A0A5J9WPD7_9POAL</name>
<dbReference type="Proteomes" id="UP000324897">
    <property type="component" value="Chromosome 6"/>
</dbReference>
<dbReference type="Gramene" id="TVU50003">
    <property type="protein sequence ID" value="TVU50003"/>
    <property type="gene ID" value="EJB05_01352"/>
</dbReference>
<protein>
    <submittedName>
        <fullName evidence="2">Uncharacterized protein</fullName>
    </submittedName>
</protein>